<dbReference type="GeneID" id="13543564"/>
<evidence type="ECO:0000256" key="1">
    <source>
        <dbReference type="ARBA" id="ARBA00005781"/>
    </source>
</evidence>
<keyword evidence="3 4" id="KW-0687">Ribonucleoprotein</keyword>
<dbReference type="EMBL" id="JX402620">
    <property type="protein sequence ID" value="AFQ93850.1"/>
    <property type="molecule type" value="Genomic_DNA"/>
</dbReference>
<dbReference type="InterPro" id="IPR038657">
    <property type="entry name" value="Ribosomal_bL19_sf"/>
</dbReference>
<evidence type="ECO:0000313" key="5">
    <source>
        <dbReference type="EMBL" id="AFQ93850.1"/>
    </source>
</evidence>
<dbReference type="InterPro" id="IPR008991">
    <property type="entry name" value="Translation_prot_SH3-like_sf"/>
</dbReference>
<name>J7KEQ9_9CHLO</name>
<evidence type="ECO:0000256" key="4">
    <source>
        <dbReference type="HAMAP-Rule" id="MF_00402"/>
    </source>
</evidence>
<comment type="subcellular location">
    <subcellularLocation>
        <location evidence="4">Plastid</location>
        <location evidence="4">Chloroplast</location>
    </subcellularLocation>
</comment>
<organism evidence="5">
    <name type="scientific">Trebouxiophyceae sp. MX-AZ01</name>
    <dbReference type="NCBI Taxonomy" id="1208065"/>
    <lineage>
        <taxon>Eukaryota</taxon>
        <taxon>Viridiplantae</taxon>
        <taxon>Chlorophyta</taxon>
        <taxon>core chlorophytes</taxon>
        <taxon>Trebouxiophyceae</taxon>
    </lineage>
</organism>
<keyword evidence="5" id="KW-0934">Plastid</keyword>
<dbReference type="GO" id="GO:0006412">
    <property type="term" value="P:translation"/>
    <property type="evidence" value="ECO:0007669"/>
    <property type="project" value="UniProtKB-UniRule"/>
</dbReference>
<dbReference type="AlphaFoldDB" id="J7KEQ9"/>
<keyword evidence="2 4" id="KW-0689">Ribosomal protein</keyword>
<accession>J7KEQ9</accession>
<sequence>MKMRHLIEAIESKFVRRDLPPIDIGDTIKIGMLIQEGNKQRVQPYEGTVIAKHRAGLGTTVTVRRVFQGVGVERVFAVHSPSIQSVAVMRRAKVRRAKLYYLRARIGKGTRLAPRLTP</sequence>
<dbReference type="GO" id="GO:0003735">
    <property type="term" value="F:structural constituent of ribosome"/>
    <property type="evidence" value="ECO:0007669"/>
    <property type="project" value="InterPro"/>
</dbReference>
<proteinExistence type="inferred from homology"/>
<dbReference type="GO" id="GO:0009507">
    <property type="term" value="C:chloroplast"/>
    <property type="evidence" value="ECO:0007669"/>
    <property type="project" value="UniProtKB-SubCell"/>
</dbReference>
<dbReference type="InterPro" id="IPR018257">
    <property type="entry name" value="Ribosomal_bL19_CS"/>
</dbReference>
<geneLocation type="chloroplast" evidence="5"/>
<dbReference type="GO" id="GO:0003729">
    <property type="term" value="F:mRNA binding"/>
    <property type="evidence" value="ECO:0007669"/>
    <property type="project" value="UniProtKB-ARBA"/>
</dbReference>
<dbReference type="InterPro" id="IPR001857">
    <property type="entry name" value="Ribosomal_bL19"/>
</dbReference>
<dbReference type="Pfam" id="PF01245">
    <property type="entry name" value="Ribosomal_L19"/>
    <property type="match status" value="1"/>
</dbReference>
<dbReference type="PRINTS" id="PR00061">
    <property type="entry name" value="RIBOSOMALL19"/>
</dbReference>
<dbReference type="PANTHER" id="PTHR15680:SF9">
    <property type="entry name" value="LARGE RIBOSOMAL SUBUNIT PROTEIN BL19M"/>
    <property type="match status" value="1"/>
</dbReference>
<dbReference type="NCBIfam" id="TIGR01024">
    <property type="entry name" value="rplS_bact"/>
    <property type="match status" value="1"/>
</dbReference>
<comment type="similarity">
    <text evidence="1 4">Belongs to the bacterial ribosomal protein bL19 family.</text>
</comment>
<dbReference type="PANTHER" id="PTHR15680">
    <property type="entry name" value="RIBOSOMAL PROTEIN L19"/>
    <property type="match status" value="1"/>
</dbReference>
<evidence type="ECO:0000256" key="3">
    <source>
        <dbReference type="ARBA" id="ARBA00023274"/>
    </source>
</evidence>
<dbReference type="RefSeq" id="YP_006666495.1">
    <property type="nucleotide sequence ID" value="NC_018569.1"/>
</dbReference>
<evidence type="ECO:0000256" key="2">
    <source>
        <dbReference type="ARBA" id="ARBA00022980"/>
    </source>
</evidence>
<dbReference type="GO" id="GO:0022625">
    <property type="term" value="C:cytosolic large ribosomal subunit"/>
    <property type="evidence" value="ECO:0007669"/>
    <property type="project" value="TreeGrafter"/>
</dbReference>
<dbReference type="SUPFAM" id="SSF50104">
    <property type="entry name" value="Translation proteins SH3-like domain"/>
    <property type="match status" value="1"/>
</dbReference>
<protein>
    <recommendedName>
        <fullName evidence="4">Large ribosomal subunit protein bL19c</fullName>
    </recommendedName>
</protein>
<dbReference type="PIRSF" id="PIRSF002191">
    <property type="entry name" value="Ribosomal_L19"/>
    <property type="match status" value="1"/>
</dbReference>
<reference evidence="5" key="1">
    <citation type="journal article" date="2012" name="Eukaryot. Cell">
        <title>Complete Mitochondrial and Plastid Genomes of the Green Microalga Trebouxiophyceae sp. Strain MX-AZ01 Isolated from a Highly Acidic Geothermal Lake.</title>
        <authorList>
            <person name="Servin-Garciduenas L.E."/>
            <person name="Martinez-Romero E."/>
        </authorList>
    </citation>
    <scope>NUCLEOTIDE SEQUENCE</scope>
    <source>
        <strain evidence="5">MX-AZ01</strain>
    </source>
</reference>
<dbReference type="PROSITE" id="PS01015">
    <property type="entry name" value="RIBOSOMAL_L19"/>
    <property type="match status" value="1"/>
</dbReference>
<dbReference type="Gene3D" id="2.30.30.790">
    <property type="match status" value="1"/>
</dbReference>
<dbReference type="HAMAP" id="MF_00402">
    <property type="entry name" value="Ribosomal_bL19"/>
    <property type="match status" value="1"/>
</dbReference>
<dbReference type="FunFam" id="2.30.30.790:FF:000004">
    <property type="entry name" value="50S ribosomal protein L19, chloroplastic"/>
    <property type="match status" value="1"/>
</dbReference>
<keyword evidence="5" id="KW-0150">Chloroplast</keyword>
<gene>
    <name evidence="4 5" type="primary">rpl19</name>
</gene>